<dbReference type="InterPro" id="IPR005467">
    <property type="entry name" value="His_kinase_dom"/>
</dbReference>
<dbReference type="Gene3D" id="1.10.287.130">
    <property type="match status" value="1"/>
</dbReference>
<dbReference type="GO" id="GO:0009927">
    <property type="term" value="F:histidine phosphotransfer kinase activity"/>
    <property type="evidence" value="ECO:0007669"/>
    <property type="project" value="TreeGrafter"/>
</dbReference>
<dbReference type="PROSITE" id="PS50112">
    <property type="entry name" value="PAS"/>
    <property type="match status" value="1"/>
</dbReference>
<keyword evidence="10" id="KW-0547">Nucleotide-binding</keyword>
<feature type="domain" description="PAS" evidence="9">
    <location>
        <begin position="473"/>
        <end position="544"/>
    </location>
</feature>
<keyword evidence="10" id="KW-0067">ATP-binding</keyword>
<dbReference type="Gene3D" id="3.30.565.10">
    <property type="entry name" value="Histidine kinase-like ATPase, C-terminal domain"/>
    <property type="match status" value="1"/>
</dbReference>
<dbReference type="InterPro" id="IPR036097">
    <property type="entry name" value="HisK_dim/P_sf"/>
</dbReference>
<dbReference type="SMART" id="SM00388">
    <property type="entry name" value="HisKA"/>
    <property type="match status" value="1"/>
</dbReference>
<dbReference type="InterPro" id="IPR013655">
    <property type="entry name" value="PAS_fold_3"/>
</dbReference>
<evidence type="ECO:0000256" key="2">
    <source>
        <dbReference type="ARBA" id="ARBA00012438"/>
    </source>
</evidence>
<protein>
    <recommendedName>
        <fullName evidence="2">histidine kinase</fullName>
        <ecNumber evidence="2">2.7.13.3</ecNumber>
    </recommendedName>
</protein>
<dbReference type="AlphaFoldDB" id="A0AB38YKB5"/>
<evidence type="ECO:0000256" key="4">
    <source>
        <dbReference type="ARBA" id="ARBA00022679"/>
    </source>
</evidence>
<dbReference type="Gene3D" id="3.30.450.20">
    <property type="entry name" value="PAS domain"/>
    <property type="match status" value="2"/>
</dbReference>
<dbReference type="InterPro" id="IPR000014">
    <property type="entry name" value="PAS"/>
</dbReference>
<keyword evidence="7" id="KW-0472">Membrane</keyword>
<keyword evidence="3" id="KW-0597">Phosphoprotein</keyword>
<feature type="domain" description="Histidine kinase" evidence="8">
    <location>
        <begin position="602"/>
        <end position="821"/>
    </location>
</feature>
<evidence type="ECO:0000259" key="8">
    <source>
        <dbReference type="PROSITE" id="PS50109"/>
    </source>
</evidence>
<dbReference type="Pfam" id="PF00512">
    <property type="entry name" value="HisKA"/>
    <property type="match status" value="1"/>
</dbReference>
<keyword evidence="4" id="KW-0808">Transferase</keyword>
<evidence type="ECO:0000259" key="9">
    <source>
        <dbReference type="PROSITE" id="PS50112"/>
    </source>
</evidence>
<dbReference type="SUPFAM" id="SSF47384">
    <property type="entry name" value="Homodimeric domain of signal transducing histidine kinase"/>
    <property type="match status" value="1"/>
</dbReference>
<dbReference type="FunFam" id="3.30.565.10:FF:000006">
    <property type="entry name" value="Sensor histidine kinase WalK"/>
    <property type="match status" value="1"/>
</dbReference>
<dbReference type="SMART" id="SM00387">
    <property type="entry name" value="HATPase_c"/>
    <property type="match status" value="1"/>
</dbReference>
<keyword evidence="5" id="KW-0418">Kinase</keyword>
<dbReference type="Pfam" id="PF01590">
    <property type="entry name" value="GAF"/>
    <property type="match status" value="1"/>
</dbReference>
<dbReference type="NCBIfam" id="TIGR00229">
    <property type="entry name" value="sensory_box"/>
    <property type="match status" value="1"/>
</dbReference>
<dbReference type="PANTHER" id="PTHR43047:SF72">
    <property type="entry name" value="OSMOSENSING HISTIDINE PROTEIN KINASE SLN1"/>
    <property type="match status" value="1"/>
</dbReference>
<proteinExistence type="predicted"/>
<organism evidence="10">
    <name type="scientific">Salinispirillum sp. LH 10-3-1</name>
    <dbReference type="NCBI Taxonomy" id="2952525"/>
    <lineage>
        <taxon>Bacteria</taxon>
        <taxon>Pseudomonadati</taxon>
        <taxon>Pseudomonadota</taxon>
        <taxon>Gammaproteobacteria</taxon>
        <taxon>Oceanospirillales</taxon>
        <taxon>Saccharospirillaceae</taxon>
        <taxon>Salinispirillum</taxon>
    </lineage>
</organism>
<name>A0AB38YKB5_9GAMM</name>
<keyword evidence="6" id="KW-0902">Two-component regulatory system</keyword>
<dbReference type="PRINTS" id="PR00344">
    <property type="entry name" value="BCTRLSENSOR"/>
</dbReference>
<dbReference type="FunFam" id="1.10.287.130:FF:000001">
    <property type="entry name" value="Two-component sensor histidine kinase"/>
    <property type="match status" value="1"/>
</dbReference>
<evidence type="ECO:0000256" key="7">
    <source>
        <dbReference type="ARBA" id="ARBA00023136"/>
    </source>
</evidence>
<dbReference type="CDD" id="cd00082">
    <property type="entry name" value="HisKA"/>
    <property type="match status" value="1"/>
</dbReference>
<gene>
    <name evidence="10" type="ORF">NFC81_14555</name>
</gene>
<dbReference type="SUPFAM" id="SSF55785">
    <property type="entry name" value="PYP-like sensor domain (PAS domain)"/>
    <property type="match status" value="2"/>
</dbReference>
<dbReference type="GO" id="GO:0000155">
    <property type="term" value="F:phosphorelay sensor kinase activity"/>
    <property type="evidence" value="ECO:0007669"/>
    <property type="project" value="InterPro"/>
</dbReference>
<dbReference type="GO" id="GO:0005524">
    <property type="term" value="F:ATP binding"/>
    <property type="evidence" value="ECO:0007669"/>
    <property type="project" value="UniProtKB-KW"/>
</dbReference>
<dbReference type="GO" id="GO:0005886">
    <property type="term" value="C:plasma membrane"/>
    <property type="evidence" value="ECO:0007669"/>
    <property type="project" value="TreeGrafter"/>
</dbReference>
<dbReference type="Gene3D" id="3.30.450.40">
    <property type="match status" value="2"/>
</dbReference>
<dbReference type="RefSeq" id="WP_304996991.1">
    <property type="nucleotide sequence ID" value="NZ_CP101717.1"/>
</dbReference>
<dbReference type="PROSITE" id="PS50109">
    <property type="entry name" value="HIS_KIN"/>
    <property type="match status" value="1"/>
</dbReference>
<dbReference type="SMART" id="SM00091">
    <property type="entry name" value="PAS"/>
    <property type="match status" value="2"/>
</dbReference>
<dbReference type="Pfam" id="PF02518">
    <property type="entry name" value="HATPase_c"/>
    <property type="match status" value="1"/>
</dbReference>
<dbReference type="CDD" id="cd00130">
    <property type="entry name" value="PAS"/>
    <property type="match status" value="2"/>
</dbReference>
<comment type="catalytic activity">
    <reaction evidence="1">
        <text>ATP + protein L-histidine = ADP + protein N-phospho-L-histidine.</text>
        <dbReference type="EC" id="2.7.13.3"/>
    </reaction>
</comment>
<evidence type="ECO:0000256" key="5">
    <source>
        <dbReference type="ARBA" id="ARBA00022777"/>
    </source>
</evidence>
<dbReference type="InterPro" id="IPR003018">
    <property type="entry name" value="GAF"/>
</dbReference>
<dbReference type="Pfam" id="PF08447">
    <property type="entry name" value="PAS_3"/>
    <property type="match status" value="1"/>
</dbReference>
<evidence type="ECO:0000313" key="10">
    <source>
        <dbReference type="EMBL" id="WLD59702.1"/>
    </source>
</evidence>
<dbReference type="PANTHER" id="PTHR43047">
    <property type="entry name" value="TWO-COMPONENT HISTIDINE PROTEIN KINASE"/>
    <property type="match status" value="1"/>
</dbReference>
<sequence length="823" mass="91928">MKIPGTPNDEAERQCALDNTGLIASGADPRFDRITRMVSAVFSVPITLVSLIDRDRQWFKSRHGLDAEETPREISFCGHAILNETPLIVSDALQDPRFKDNPLVTGMPNIRFYAGAPISTKSGHRIGTLCLIDNQPRDLTEAEVSTLVDFAATVEALIHVDEANHEQAELMELQFISNRDALQLLNSIAFASFDTLDSKVNNALHLAREYLQMDVAIVSQIEGNTYTAAWIDGGPDRALEPGQQFALQDTWCQLLFSEHTDSQISELFISNMQHEGLHSHTCYQKNPVEAYASVILEVEGRRFGSLNFSSTTARLQPFDDGEQALIRLLGRWLSTTLGSSLSNERVKKLMAQLPGVTYQFRRFPDGKMTFPFSSPQIEVLYGLTPSQAALDASPAFARIHPDDLDTVSASIEQSASSLEYWNATYRVSDRQGHFRWISGNARPERLIDGSILWHGYLQDIHEHEQARRGLKRNEARLRGLFELSPIGIALNDYETGAFLDGNPALLKPTGYSKEEFIALSYWDLTPQEYQPQEEDALQSLQTTGRYGPFEKEYIRKDGIRYPVRLQGILSEETDGRRVIWSLIEDISERRKLDQMKDQFIATVSHELRTPLTSIKGSLGLLAGGAMGKLPPKATALLTTAERNAQRLNALINDLLDMEKLVAGKMPMNLTIQPLGDLLDESIDSMQNYFEQHRVSISTPQQWPAMNINVDGPRFIQALTNLLSNAAKYSPEQGHIEIAVRAIGMQTEIAVRDHGPGVPVEFRHQLFKRFSQADSSDSRKLPGTGLGLAITQEIAHQMGGFVNYRDAKGGGSEFYIVLPTENNQ</sequence>
<dbReference type="SUPFAM" id="SSF55874">
    <property type="entry name" value="ATPase domain of HSP90 chaperone/DNA topoisomerase II/histidine kinase"/>
    <property type="match status" value="1"/>
</dbReference>
<dbReference type="InterPro" id="IPR035965">
    <property type="entry name" value="PAS-like_dom_sf"/>
</dbReference>
<dbReference type="Pfam" id="PF13426">
    <property type="entry name" value="PAS_9"/>
    <property type="match status" value="1"/>
</dbReference>
<dbReference type="SMART" id="SM00065">
    <property type="entry name" value="GAF"/>
    <property type="match status" value="2"/>
</dbReference>
<accession>A0AB38YKB5</accession>
<evidence type="ECO:0000256" key="6">
    <source>
        <dbReference type="ARBA" id="ARBA00023012"/>
    </source>
</evidence>
<reference evidence="10" key="1">
    <citation type="submission" date="2022-07" db="EMBL/GenBank/DDBJ databases">
        <title>Complete genome sequence of Salinispirillum sp. LH10-3-1 capable of multiple carbohydrate inversion isolated from a soda lake.</title>
        <authorList>
            <person name="Liu J."/>
            <person name="Zhai Y."/>
            <person name="Zhang H."/>
            <person name="Yang H."/>
            <person name="Qu J."/>
            <person name="Li J."/>
        </authorList>
    </citation>
    <scope>NUCLEOTIDE SEQUENCE</scope>
    <source>
        <strain evidence="10">LH 10-3-1</strain>
    </source>
</reference>
<dbReference type="SUPFAM" id="SSF55781">
    <property type="entry name" value="GAF domain-like"/>
    <property type="match status" value="2"/>
</dbReference>
<dbReference type="InterPro" id="IPR036890">
    <property type="entry name" value="HATPase_C_sf"/>
</dbReference>
<dbReference type="InterPro" id="IPR004358">
    <property type="entry name" value="Sig_transdc_His_kin-like_C"/>
</dbReference>
<evidence type="ECO:0000256" key="1">
    <source>
        <dbReference type="ARBA" id="ARBA00000085"/>
    </source>
</evidence>
<dbReference type="InterPro" id="IPR001610">
    <property type="entry name" value="PAC"/>
</dbReference>
<dbReference type="InterPro" id="IPR003594">
    <property type="entry name" value="HATPase_dom"/>
</dbReference>
<dbReference type="InterPro" id="IPR029016">
    <property type="entry name" value="GAF-like_dom_sf"/>
</dbReference>
<dbReference type="EMBL" id="CP101717">
    <property type="protein sequence ID" value="WLD59702.1"/>
    <property type="molecule type" value="Genomic_DNA"/>
</dbReference>
<dbReference type="InterPro" id="IPR003661">
    <property type="entry name" value="HisK_dim/P_dom"/>
</dbReference>
<dbReference type="SMART" id="SM00086">
    <property type="entry name" value="PAC"/>
    <property type="match status" value="2"/>
</dbReference>
<evidence type="ECO:0000256" key="3">
    <source>
        <dbReference type="ARBA" id="ARBA00022553"/>
    </source>
</evidence>
<dbReference type="EC" id="2.7.13.3" evidence="2"/>